<name>A0ACC0QQU2_9HYPO</name>
<protein>
    <submittedName>
        <fullName evidence="1">Uncharacterized protein</fullName>
    </submittedName>
</protein>
<dbReference type="Proteomes" id="UP001065298">
    <property type="component" value="Chromosome 7"/>
</dbReference>
<accession>A0ACC0QQU2</accession>
<dbReference type="EMBL" id="CM046509">
    <property type="protein sequence ID" value="KAI8663712.1"/>
    <property type="molecule type" value="Genomic_DNA"/>
</dbReference>
<evidence type="ECO:0000313" key="1">
    <source>
        <dbReference type="EMBL" id="KAI8663712.1"/>
    </source>
</evidence>
<organism evidence="1 2">
    <name type="scientific">Fusarium keratoplasticum</name>
    <dbReference type="NCBI Taxonomy" id="1328300"/>
    <lineage>
        <taxon>Eukaryota</taxon>
        <taxon>Fungi</taxon>
        <taxon>Dikarya</taxon>
        <taxon>Ascomycota</taxon>
        <taxon>Pezizomycotina</taxon>
        <taxon>Sordariomycetes</taxon>
        <taxon>Hypocreomycetidae</taxon>
        <taxon>Hypocreales</taxon>
        <taxon>Nectriaceae</taxon>
        <taxon>Fusarium</taxon>
        <taxon>Fusarium solani species complex</taxon>
    </lineage>
</organism>
<reference evidence="1" key="1">
    <citation type="submission" date="2022-06" db="EMBL/GenBank/DDBJ databases">
        <title>Fusarium solani species complex genomes reveal bases of compartmentalisation and animal pathogenesis.</title>
        <authorList>
            <person name="Tsai I.J."/>
        </authorList>
    </citation>
    <scope>NUCLEOTIDE SEQUENCE</scope>
    <source>
        <strain evidence="1">Fu6.1</strain>
    </source>
</reference>
<gene>
    <name evidence="1" type="ORF">NCS57_00973000</name>
</gene>
<evidence type="ECO:0000313" key="2">
    <source>
        <dbReference type="Proteomes" id="UP001065298"/>
    </source>
</evidence>
<sequence>MHSSWFSYPISRPYPFRWFTPVTLVGGLVLAVIFTLINLGSSGFYLKSEFTSDPNSTISGKTEWFMKPPFTWENSLEPKCEPKMLSVGDSFFTSGLGFQYTVKSLKRVNDSDESVETFPSIPYLNNTLEGCFLDRASLKLKKSDAIGSRTWWISWSAASSVEATAACSVMTQLGRVNISLALQYSGGADHLYGYILEDSPIEHASTWWGTRLLNAYLAGVWQIMSLTQQVADAKEDHYWAFGDILYIRNLSEQDIRTIDFFRSDAWIASSHGRIVTTSMVTVGSPFGFANDFSDTKNLTYLFENPKDPLSPVATEGLHYAKLLHSLVSIDLGNCQAPNLLLNDNDLKYAIDAPESPNRKPKKDLDYRTGKYKGSMDRYSKIPRPNTFYNKNLTFLDEAYDEFRPLTGKLGCQNSTIVAQYLCSVPKSKSAGTMILAIVIANLVFLQAAWRLLGLVAQGMLPNADPEAMICEGCLKGNYAMEQVSSRSVSRLGGTDSGNESTVQLVPR</sequence>
<keyword evidence="2" id="KW-1185">Reference proteome</keyword>
<comment type="caution">
    <text evidence="1">The sequence shown here is derived from an EMBL/GenBank/DDBJ whole genome shotgun (WGS) entry which is preliminary data.</text>
</comment>
<proteinExistence type="predicted"/>